<protein>
    <submittedName>
        <fullName evidence="4">HlyD family efflux transporter periplasmic adaptor subunit</fullName>
    </submittedName>
</protein>
<dbReference type="Gene3D" id="2.40.420.20">
    <property type="match status" value="1"/>
</dbReference>
<evidence type="ECO:0000313" key="5">
    <source>
        <dbReference type="Proteomes" id="UP000261284"/>
    </source>
</evidence>
<organism evidence="4 5">
    <name type="scientific">Deminuibacter soli</name>
    <dbReference type="NCBI Taxonomy" id="2291815"/>
    <lineage>
        <taxon>Bacteria</taxon>
        <taxon>Pseudomonadati</taxon>
        <taxon>Bacteroidota</taxon>
        <taxon>Chitinophagia</taxon>
        <taxon>Chitinophagales</taxon>
        <taxon>Chitinophagaceae</taxon>
        <taxon>Deminuibacter</taxon>
    </lineage>
</organism>
<feature type="chain" id="PRO_5017630112" evidence="2">
    <location>
        <begin position="24"/>
        <end position="365"/>
    </location>
</feature>
<dbReference type="Proteomes" id="UP000261284">
    <property type="component" value="Unassembled WGS sequence"/>
</dbReference>
<dbReference type="GO" id="GO:0015562">
    <property type="term" value="F:efflux transmembrane transporter activity"/>
    <property type="evidence" value="ECO:0007669"/>
    <property type="project" value="TreeGrafter"/>
</dbReference>
<dbReference type="GO" id="GO:1990281">
    <property type="term" value="C:efflux pump complex"/>
    <property type="evidence" value="ECO:0007669"/>
    <property type="project" value="TreeGrafter"/>
</dbReference>
<feature type="coiled-coil region" evidence="1">
    <location>
        <begin position="109"/>
        <end position="181"/>
    </location>
</feature>
<evidence type="ECO:0000256" key="1">
    <source>
        <dbReference type="SAM" id="Coils"/>
    </source>
</evidence>
<dbReference type="PROSITE" id="PS51257">
    <property type="entry name" value="PROKAR_LIPOPROTEIN"/>
    <property type="match status" value="1"/>
</dbReference>
<dbReference type="PANTHER" id="PTHR30469:SF15">
    <property type="entry name" value="HLYD FAMILY OF SECRETION PROTEINS"/>
    <property type="match status" value="1"/>
</dbReference>
<feature type="domain" description="Multidrug resistance protein MdtA-like barrel-sandwich hybrid" evidence="3">
    <location>
        <begin position="50"/>
        <end position="225"/>
    </location>
</feature>
<sequence>MRTSYYLFSITLLLTAASCSHHATDIQPVRKDLTEMVFASGVLEADDQNNLTAQTDGYIIQLSFKEGDQVQAGQLLAVIDNQQNIINAHSAADLHAIASSNTRPSAPALQQIQANINAAQDKLKLDELQAERYKRLYASNSISRLEYENTELAASNSRETLRALQQQYDNQRIAAEQQEVMQRSAKEVNRVIREQNLLKAVITGKIYEKKKQLGDYVRKGDVIAVIANPRLIYAKLNVDESNMAHVKVNQPVVLRLNTNKTKTYAGTVHEILPSFDAASQSFLVKAWFNDSLDFRIIGTQLEGNILVGEKKNALVIPRNYLSYGNKVLLKNKSEKTIQTGIVSTDWVEVLGGISEGDVLILNQKK</sequence>
<dbReference type="EMBL" id="QTJU01000006">
    <property type="protein sequence ID" value="RFM27150.1"/>
    <property type="molecule type" value="Genomic_DNA"/>
</dbReference>
<gene>
    <name evidence="4" type="ORF">DXN05_16965</name>
</gene>
<name>A0A3E1NGS3_9BACT</name>
<accession>A0A3E1NGS3</accession>
<comment type="caution">
    <text evidence="4">The sequence shown here is derived from an EMBL/GenBank/DDBJ whole genome shotgun (WGS) entry which is preliminary data.</text>
</comment>
<dbReference type="Pfam" id="PF25917">
    <property type="entry name" value="BSH_RND"/>
    <property type="match status" value="1"/>
</dbReference>
<dbReference type="SUPFAM" id="SSF111369">
    <property type="entry name" value="HlyD-like secretion proteins"/>
    <property type="match status" value="1"/>
</dbReference>
<dbReference type="AlphaFoldDB" id="A0A3E1NGS3"/>
<reference evidence="4 5" key="1">
    <citation type="submission" date="2018-08" db="EMBL/GenBank/DDBJ databases">
        <title>Chitinophagaceae sp. K23C18032701, a novel bacterium isolated from forest soil.</title>
        <authorList>
            <person name="Wang C."/>
        </authorList>
    </citation>
    <scope>NUCLEOTIDE SEQUENCE [LARGE SCALE GENOMIC DNA]</scope>
    <source>
        <strain evidence="4 5">K23C18032701</strain>
    </source>
</reference>
<evidence type="ECO:0000313" key="4">
    <source>
        <dbReference type="EMBL" id="RFM27150.1"/>
    </source>
</evidence>
<dbReference type="Gene3D" id="1.10.287.470">
    <property type="entry name" value="Helix hairpin bin"/>
    <property type="match status" value="1"/>
</dbReference>
<keyword evidence="2" id="KW-0732">Signal</keyword>
<dbReference type="InterPro" id="IPR058625">
    <property type="entry name" value="MdtA-like_BSH"/>
</dbReference>
<evidence type="ECO:0000259" key="3">
    <source>
        <dbReference type="Pfam" id="PF25917"/>
    </source>
</evidence>
<dbReference type="PANTHER" id="PTHR30469">
    <property type="entry name" value="MULTIDRUG RESISTANCE PROTEIN MDTA"/>
    <property type="match status" value="1"/>
</dbReference>
<proteinExistence type="predicted"/>
<dbReference type="OrthoDB" id="869610at2"/>
<keyword evidence="5" id="KW-1185">Reference proteome</keyword>
<evidence type="ECO:0000256" key="2">
    <source>
        <dbReference type="SAM" id="SignalP"/>
    </source>
</evidence>
<feature type="signal peptide" evidence="2">
    <location>
        <begin position="1"/>
        <end position="23"/>
    </location>
</feature>
<dbReference type="Gene3D" id="2.40.30.170">
    <property type="match status" value="1"/>
</dbReference>
<keyword evidence="1" id="KW-0175">Coiled coil</keyword>
<dbReference type="Gene3D" id="2.40.50.100">
    <property type="match status" value="1"/>
</dbReference>
<dbReference type="RefSeq" id="WP_116848454.1">
    <property type="nucleotide sequence ID" value="NZ_QTJU01000006.1"/>
</dbReference>